<keyword evidence="2 5" id="KW-0812">Transmembrane</keyword>
<feature type="transmembrane region" description="Helical" evidence="5">
    <location>
        <begin position="188"/>
        <end position="208"/>
    </location>
</feature>
<dbReference type="PANTHER" id="PTHR43471">
    <property type="entry name" value="ABC TRANSPORTER PERMEASE"/>
    <property type="match status" value="1"/>
</dbReference>
<evidence type="ECO:0000313" key="8">
    <source>
        <dbReference type="Proteomes" id="UP001428290"/>
    </source>
</evidence>
<comment type="subcellular location">
    <subcellularLocation>
        <location evidence="1">Membrane</location>
        <topology evidence="1">Multi-pass membrane protein</topology>
    </subcellularLocation>
</comment>
<evidence type="ECO:0000313" key="7">
    <source>
        <dbReference type="EMBL" id="GAA5527690.1"/>
    </source>
</evidence>
<name>A0ABP9WWU0_9CHLR</name>
<feature type="transmembrane region" description="Helical" evidence="5">
    <location>
        <begin position="339"/>
        <end position="362"/>
    </location>
</feature>
<feature type="transmembrane region" description="Helical" evidence="5">
    <location>
        <begin position="71"/>
        <end position="96"/>
    </location>
</feature>
<feature type="transmembrane region" description="Helical" evidence="5">
    <location>
        <begin position="156"/>
        <end position="176"/>
    </location>
</feature>
<dbReference type="RefSeq" id="WP_345721310.1">
    <property type="nucleotide sequence ID" value="NZ_BAABRU010000004.1"/>
</dbReference>
<reference evidence="7 8" key="1">
    <citation type="submission" date="2024-02" db="EMBL/GenBank/DDBJ databases">
        <title>Herpetosiphon gulosus NBRC 112829.</title>
        <authorList>
            <person name="Ichikawa N."/>
            <person name="Katano-Makiyama Y."/>
            <person name="Hidaka K."/>
        </authorList>
    </citation>
    <scope>NUCLEOTIDE SEQUENCE [LARGE SCALE GENOMIC DNA]</scope>
    <source>
        <strain evidence="7 8">NBRC 112829</strain>
    </source>
</reference>
<dbReference type="InterPro" id="IPR013525">
    <property type="entry name" value="ABC2_TM"/>
</dbReference>
<feature type="domain" description="ABC-2 type transporter transmembrane" evidence="6">
    <location>
        <begin position="72"/>
        <end position="327"/>
    </location>
</feature>
<dbReference type="PANTHER" id="PTHR43471:SF12">
    <property type="entry name" value="HYPOTHETICAL MEMBRANE PROTEIN, CONSERVED"/>
    <property type="match status" value="1"/>
</dbReference>
<dbReference type="EMBL" id="BAABRU010000004">
    <property type="protein sequence ID" value="GAA5527690.1"/>
    <property type="molecule type" value="Genomic_DNA"/>
</dbReference>
<comment type="caution">
    <text evidence="7">The sequence shown here is derived from an EMBL/GenBank/DDBJ whole genome shotgun (WGS) entry which is preliminary data.</text>
</comment>
<protein>
    <recommendedName>
        <fullName evidence="6">ABC-2 type transporter transmembrane domain-containing protein</fullName>
    </recommendedName>
</protein>
<keyword evidence="3 5" id="KW-1133">Transmembrane helix</keyword>
<evidence type="ECO:0000256" key="1">
    <source>
        <dbReference type="ARBA" id="ARBA00004141"/>
    </source>
</evidence>
<evidence type="ECO:0000256" key="3">
    <source>
        <dbReference type="ARBA" id="ARBA00022989"/>
    </source>
</evidence>
<evidence type="ECO:0000256" key="4">
    <source>
        <dbReference type="ARBA" id="ARBA00023136"/>
    </source>
</evidence>
<evidence type="ECO:0000256" key="2">
    <source>
        <dbReference type="ARBA" id="ARBA00022692"/>
    </source>
</evidence>
<keyword evidence="8" id="KW-1185">Reference proteome</keyword>
<evidence type="ECO:0000259" key="6">
    <source>
        <dbReference type="Pfam" id="PF12698"/>
    </source>
</evidence>
<gene>
    <name evidence="7" type="ORF">Hgul01_01483</name>
</gene>
<dbReference type="Proteomes" id="UP001428290">
    <property type="component" value="Unassembled WGS sequence"/>
</dbReference>
<feature type="transmembrane region" description="Helical" evidence="5">
    <location>
        <begin position="31"/>
        <end position="51"/>
    </location>
</feature>
<feature type="transmembrane region" description="Helical" evidence="5">
    <location>
        <begin position="126"/>
        <end position="150"/>
    </location>
</feature>
<keyword evidence="4 5" id="KW-0472">Membrane</keyword>
<organism evidence="7 8">
    <name type="scientific">Herpetosiphon gulosus</name>
    <dbReference type="NCBI Taxonomy" id="1973496"/>
    <lineage>
        <taxon>Bacteria</taxon>
        <taxon>Bacillati</taxon>
        <taxon>Chloroflexota</taxon>
        <taxon>Chloroflexia</taxon>
        <taxon>Herpetosiphonales</taxon>
        <taxon>Herpetosiphonaceae</taxon>
        <taxon>Herpetosiphon</taxon>
    </lineage>
</organism>
<accession>A0ABP9WWU0</accession>
<sequence>MSNRAVSRRWSLQPNPIVVKELRSRMRGGRAFILLTGFLLGLGLVGYGLFLRATSGQQTGMPIFSAQIGQTLFAGLAFMLLFLVILIAPAVTVGAISSERERLTYEMLIATNLPSHRLLWGKLISALSYIALLLLAAIPLGSIVFLFGGITLRHVLQAAAIIVLSAITSAMLGIWASAMTGKTGRAAVVSYVIIGLVLGGFLSGAEIWTNRTSDPVPTGLLAPNPISALASSIGTLSGPSNGGIITTMRAFEAVPMAAGGGGWWPGMNSFTGGLNFPGWQTFSIGIYPVTDQFGPDGMPIIAEPRSIWRTTLIILIMACLVFFWMALHAVKPRRRWWPTWGDLAMLSVSSLSLLSLGTWIGWWF</sequence>
<proteinExistence type="predicted"/>
<feature type="transmembrane region" description="Helical" evidence="5">
    <location>
        <begin position="307"/>
        <end position="327"/>
    </location>
</feature>
<evidence type="ECO:0000256" key="5">
    <source>
        <dbReference type="SAM" id="Phobius"/>
    </source>
</evidence>
<dbReference type="Pfam" id="PF12698">
    <property type="entry name" value="ABC2_membrane_3"/>
    <property type="match status" value="1"/>
</dbReference>